<organism evidence="2">
    <name type="scientific">viral metagenome</name>
    <dbReference type="NCBI Taxonomy" id="1070528"/>
    <lineage>
        <taxon>unclassified sequences</taxon>
        <taxon>metagenomes</taxon>
        <taxon>organismal metagenomes</taxon>
    </lineage>
</organism>
<evidence type="ECO:0000256" key="1">
    <source>
        <dbReference type="SAM" id="MobiDB-lite"/>
    </source>
</evidence>
<evidence type="ECO:0000313" key="2">
    <source>
        <dbReference type="EMBL" id="QHU16112.1"/>
    </source>
</evidence>
<protein>
    <submittedName>
        <fullName evidence="2">Uncharacterized protein</fullName>
    </submittedName>
</protein>
<accession>A0A6C0KDL4</accession>
<feature type="compositionally biased region" description="Acidic residues" evidence="1">
    <location>
        <begin position="186"/>
        <end position="195"/>
    </location>
</feature>
<feature type="compositionally biased region" description="Low complexity" evidence="1">
    <location>
        <begin position="196"/>
        <end position="206"/>
    </location>
</feature>
<sequence>MGNTESIDASPKHLQQMIDTVATKYILTQNFKDMINLDNNEYCNKLVILTSNILNSHFTDMEVKYLAQRMKKGVIIDKMTEDKVVYFDKDQVGKLDVKREFMKKRLCIGIAKFYIKIGQLFAAIVKTVNPVYTYRNANNEIIKIPLLKKDLIPPNVEAKVKRMNLCSRRISTLMIEQKNLNKQSDDNDNNNDDNNDNNNNNNNNNKNKLTLKPHFCIMNMSKTGFPLTLQDEEGIPELKQLYIDEYDYKIGKFTGMSEASKKQYQYDLELFYTTFTGKTSMPDTIQNFSDIPLIEFHNSKDCKPGSIFNKVYTIESSNQIYKLYAKHLASMIKNTQENQDKLMSIIDELFVFKINPKTNEKEVTIHPKLTDKSLKNIAVTTRKLITNIYIQCEKDFRKGLEIFETLVENQIKKNAMQKIKNLEEQVEKTLTR</sequence>
<name>A0A6C0KDL4_9ZZZZ</name>
<dbReference type="EMBL" id="MN740876">
    <property type="protein sequence ID" value="QHU16112.1"/>
    <property type="molecule type" value="Genomic_DNA"/>
</dbReference>
<proteinExistence type="predicted"/>
<reference evidence="2" key="1">
    <citation type="journal article" date="2020" name="Nature">
        <title>Giant virus diversity and host interactions through global metagenomics.</title>
        <authorList>
            <person name="Schulz F."/>
            <person name="Roux S."/>
            <person name="Paez-Espino D."/>
            <person name="Jungbluth S."/>
            <person name="Walsh D.A."/>
            <person name="Denef V.J."/>
            <person name="McMahon K.D."/>
            <person name="Konstantinidis K.T."/>
            <person name="Eloe-Fadrosh E.A."/>
            <person name="Kyrpides N.C."/>
            <person name="Woyke T."/>
        </authorList>
    </citation>
    <scope>NUCLEOTIDE SEQUENCE</scope>
    <source>
        <strain evidence="2">GVMAG-S-3300011013-78</strain>
    </source>
</reference>
<dbReference type="AlphaFoldDB" id="A0A6C0KDL4"/>
<feature type="region of interest" description="Disordered" evidence="1">
    <location>
        <begin position="179"/>
        <end position="206"/>
    </location>
</feature>